<feature type="signal peptide" evidence="4">
    <location>
        <begin position="1"/>
        <end position="19"/>
    </location>
</feature>
<keyword evidence="2" id="KW-0808">Transferase</keyword>
<dbReference type="Proteomes" id="UP000054567">
    <property type="component" value="Unassembled WGS sequence"/>
</dbReference>
<organism evidence="6 7">
    <name type="scientific">Coccidioides posadasii RMSCC 3488</name>
    <dbReference type="NCBI Taxonomy" id="454284"/>
    <lineage>
        <taxon>Eukaryota</taxon>
        <taxon>Fungi</taxon>
        <taxon>Dikarya</taxon>
        <taxon>Ascomycota</taxon>
        <taxon>Pezizomycotina</taxon>
        <taxon>Eurotiomycetes</taxon>
        <taxon>Eurotiomycetidae</taxon>
        <taxon>Onygenales</taxon>
        <taxon>Onygenaceae</taxon>
        <taxon>Coccidioides</taxon>
    </lineage>
</organism>
<gene>
    <name evidence="6" type="ORF">CPAG_06647</name>
</gene>
<dbReference type="SMART" id="SM00672">
    <property type="entry name" value="CAP10"/>
    <property type="match status" value="1"/>
</dbReference>
<feature type="transmembrane region" description="Helical" evidence="3">
    <location>
        <begin position="208"/>
        <end position="231"/>
    </location>
</feature>
<dbReference type="InterPro" id="IPR006598">
    <property type="entry name" value="CAP10"/>
</dbReference>
<feature type="transmembrane region" description="Helical" evidence="3">
    <location>
        <begin position="99"/>
        <end position="116"/>
    </location>
</feature>
<dbReference type="PANTHER" id="PTHR12203">
    <property type="entry name" value="KDEL LYS-ASP-GLU-LEU CONTAINING - RELATED"/>
    <property type="match status" value="1"/>
</dbReference>
<dbReference type="Pfam" id="PF05686">
    <property type="entry name" value="Glyco_transf_90"/>
    <property type="match status" value="1"/>
</dbReference>
<feature type="transmembrane region" description="Helical" evidence="3">
    <location>
        <begin position="34"/>
        <end position="51"/>
    </location>
</feature>
<reference evidence="7" key="3">
    <citation type="journal article" date="2010" name="Genome Res.">
        <title>Population genomic sequencing of Coccidioides fungi reveals recent hybridization and transposon control.</title>
        <authorList>
            <person name="Neafsey D.E."/>
            <person name="Barker B.M."/>
            <person name="Sharpton T.J."/>
            <person name="Stajich J.E."/>
            <person name="Park D.J."/>
            <person name="Whiston E."/>
            <person name="Hung C.-Y."/>
            <person name="McMahan C."/>
            <person name="White J."/>
            <person name="Sykes S."/>
            <person name="Heiman D."/>
            <person name="Young S."/>
            <person name="Zeng Q."/>
            <person name="Abouelleil A."/>
            <person name="Aftuck L."/>
            <person name="Bessette D."/>
            <person name="Brown A."/>
            <person name="FitzGerald M."/>
            <person name="Lui A."/>
            <person name="Macdonald J.P."/>
            <person name="Priest M."/>
            <person name="Orbach M.J."/>
            <person name="Galgiani J.N."/>
            <person name="Kirkland T.N."/>
            <person name="Cole G.T."/>
            <person name="Birren B.W."/>
            <person name="Henn M.R."/>
            <person name="Taylor J.W."/>
            <person name="Rounsley S.D."/>
        </authorList>
    </citation>
    <scope>NUCLEOTIDE SEQUENCE [LARGE SCALE GENOMIC DNA]</scope>
    <source>
        <strain evidence="7">RMSCC 3488</strain>
    </source>
</reference>
<accession>A0A0J6FLN7</accession>
<evidence type="ECO:0000256" key="2">
    <source>
        <dbReference type="ARBA" id="ARBA00022679"/>
    </source>
</evidence>
<proteinExistence type="inferred from homology"/>
<keyword evidence="3" id="KW-0472">Membrane</keyword>
<feature type="transmembrane region" description="Helical" evidence="3">
    <location>
        <begin position="375"/>
        <end position="393"/>
    </location>
</feature>
<keyword evidence="3" id="KW-0812">Transmembrane</keyword>
<dbReference type="EMBL" id="DS268112">
    <property type="protein sequence ID" value="KMM70335.1"/>
    <property type="molecule type" value="Genomic_DNA"/>
</dbReference>
<dbReference type="PANTHER" id="PTHR12203:SF35">
    <property type="entry name" value="PROTEIN O-GLUCOSYLTRANSFERASE 1"/>
    <property type="match status" value="1"/>
</dbReference>
<feature type="domain" description="Glycosyl transferase CAP10" evidence="5">
    <location>
        <begin position="660"/>
        <end position="957"/>
    </location>
</feature>
<name>A0A0J6FLN7_COCPO</name>
<dbReference type="InterPro" id="IPR051091">
    <property type="entry name" value="O-Glucosyltr/Glycosyltrsf_90"/>
</dbReference>
<comment type="similarity">
    <text evidence="1">Belongs to the glycosyltransferase 90 family.</text>
</comment>
<feature type="transmembrane region" description="Helical" evidence="3">
    <location>
        <begin position="338"/>
        <end position="355"/>
    </location>
</feature>
<evidence type="ECO:0000256" key="1">
    <source>
        <dbReference type="ARBA" id="ARBA00010118"/>
    </source>
</evidence>
<dbReference type="AlphaFoldDB" id="A0A0J6FLN7"/>
<feature type="transmembrane region" description="Helical" evidence="3">
    <location>
        <begin position="166"/>
        <end position="188"/>
    </location>
</feature>
<evidence type="ECO:0000256" key="3">
    <source>
        <dbReference type="SAM" id="Phobius"/>
    </source>
</evidence>
<dbReference type="VEuPathDB" id="FungiDB:CPAG_06647"/>
<evidence type="ECO:0000313" key="7">
    <source>
        <dbReference type="Proteomes" id="UP000054567"/>
    </source>
</evidence>
<keyword evidence="4" id="KW-0732">Signal</keyword>
<evidence type="ECO:0000256" key="4">
    <source>
        <dbReference type="SAM" id="SignalP"/>
    </source>
</evidence>
<dbReference type="OrthoDB" id="541052at2759"/>
<feature type="chain" id="PRO_5005271433" description="Glycosyl transferase CAP10 domain-containing protein" evidence="4">
    <location>
        <begin position="20"/>
        <end position="965"/>
    </location>
</feature>
<dbReference type="GO" id="GO:0016740">
    <property type="term" value="F:transferase activity"/>
    <property type="evidence" value="ECO:0007669"/>
    <property type="project" value="UniProtKB-KW"/>
</dbReference>
<reference evidence="7" key="2">
    <citation type="journal article" date="2009" name="Genome Res.">
        <title>Comparative genomic analyses of the human fungal pathogens Coccidioides and their relatives.</title>
        <authorList>
            <person name="Sharpton T.J."/>
            <person name="Stajich J.E."/>
            <person name="Rounsley S.D."/>
            <person name="Gardner M.J."/>
            <person name="Wortman J.R."/>
            <person name="Jordar V.S."/>
            <person name="Maiti R."/>
            <person name="Kodira C.D."/>
            <person name="Neafsey D.E."/>
            <person name="Zeng Q."/>
            <person name="Hung C.-Y."/>
            <person name="McMahan C."/>
            <person name="Muszewska A."/>
            <person name="Grynberg M."/>
            <person name="Mandel M.A."/>
            <person name="Kellner E.M."/>
            <person name="Barker B.M."/>
            <person name="Galgiani J.N."/>
            <person name="Orbach M.J."/>
            <person name="Kirkland T.N."/>
            <person name="Cole G.T."/>
            <person name="Henn M.R."/>
            <person name="Birren B.W."/>
            <person name="Taylor J.W."/>
        </authorList>
    </citation>
    <scope>NUCLEOTIDE SEQUENCE [LARGE SCALE GENOMIC DNA]</scope>
    <source>
        <strain evidence="7">RMSCC 3488</strain>
    </source>
</reference>
<protein>
    <recommendedName>
        <fullName evidence="5">Glycosyl transferase CAP10 domain-containing protein</fullName>
    </recommendedName>
</protein>
<feature type="transmembrane region" description="Helical" evidence="3">
    <location>
        <begin position="128"/>
        <end position="145"/>
    </location>
</feature>
<feature type="transmembrane region" description="Helical" evidence="3">
    <location>
        <begin position="306"/>
        <end position="326"/>
    </location>
</feature>
<keyword evidence="3" id="KW-1133">Transmembrane helix</keyword>
<evidence type="ECO:0000259" key="5">
    <source>
        <dbReference type="SMART" id="SM00672"/>
    </source>
</evidence>
<evidence type="ECO:0000313" key="6">
    <source>
        <dbReference type="EMBL" id="KMM70335.1"/>
    </source>
</evidence>
<sequence>MSISFSVFILSTSLLLLSAEDSFAFSRPAESATFALFSSGVSLLIFSFVVSPGRTAKDDRTCPDTPFSDFLLNTRSTLPLRSDAAEKLRRLTGAKIRQTGIVIVFAVAALCLRVELYRQLVTRSHCGSISSLTFMPLVLAIYEYFLSKTRSSGDQTFSDKIQKKHFNYISSTVLLAIAGIFTAALKYGRESTFICPSLGHDSGITLSFQLLAVVLEISFALALESLVSCAARGLDGTAWQVSTLWGTVLLAAGVVRAVIEVIILKVSNSPMLPPLSASYVEDTLRQSALIAISCVAASKAVSHATILTLSFVFSLISTYVSLLPYIWIVSSPFPPLDVSKAVLAAFLIHIAGYLYPRSSFSSTSDGKRIPRLNACLRWMILVSLGVFLTLAFSHNNVTAYHPISILISGAKREHEIWIQKASNSMNLKEAVAEYRKRYHQAPPPGFDLWYEYAINRSSPIIDDYDQIYDDLLPFRALSPKHLRELVLLMTSDQWNDVSAVNIRDGKAEAQADIKPTHRWMIEGIALMIEPFAHHLPDMDIAFNLNDECRVAVPWERLHSMQHSAHVQISSPRESLVNTWSENRAQGWVRSEIPGRSSQRLFIDYAFETTYDPIGRSLCPPTSKARTAYIWDKQTLCTTCARPHSLGQFLRRWELSGDICHQPDLAFMHGFFLSPASLKVSRKLLPIFSQSKVSGFNDILYPSSWNYLDKAKYAPSDEFPDPLYSEKEPTVFWRGTTSEGGSRHGTWKGMVRQRLIHLANNHTSKHVSVLLPAENNGKYAYKTFQGSELLPSLGLNTSIFIAESVARCGRTDCSAQTSELGTVPRTDFQNHWKYRFLFDMDGAGFSGRFLPFLRSRSLPFRTALFRQWLDSRLTPWLHFVPQDLRLHDFYSTLAYFAGARELDENGKTRKTIMKAHEHEGRQIAEEGKKWAEKALRKADMEIYMFRLLLEWARLTDDRRDELGFSM</sequence>
<reference evidence="6 7" key="1">
    <citation type="submission" date="2007-06" db="EMBL/GenBank/DDBJ databases">
        <title>The Genome Sequence of Coccidioides posadasii RMSCC_3488.</title>
        <authorList>
            <consortium name="Coccidioides Genome Resources Consortium"/>
            <consortium name="The Broad Institute Genome Sequencing Platform"/>
            <person name="Henn M.R."/>
            <person name="Sykes S."/>
            <person name="Young S."/>
            <person name="Jaffe D."/>
            <person name="Berlin A."/>
            <person name="Alvarez P."/>
            <person name="Butler J."/>
            <person name="Gnerre S."/>
            <person name="Grabherr M."/>
            <person name="Mauceli E."/>
            <person name="Brockman W."/>
            <person name="Kodira C."/>
            <person name="Alvarado L."/>
            <person name="Zeng Q."/>
            <person name="Crawford M."/>
            <person name="Antoine C."/>
            <person name="Devon K."/>
            <person name="Galgiani J."/>
            <person name="Orsborn K."/>
            <person name="Lewis M.L."/>
            <person name="Nusbaum C."/>
            <person name="Galagan J."/>
            <person name="Birren B."/>
        </authorList>
    </citation>
    <scope>NUCLEOTIDE SEQUENCE [LARGE SCALE GENOMIC DNA]</scope>
    <source>
        <strain evidence="6 7">RMSCC 3488</strain>
    </source>
</reference>